<evidence type="ECO:0000313" key="3">
    <source>
        <dbReference type="Proteomes" id="UP000646946"/>
    </source>
</evidence>
<reference evidence="2 3" key="1">
    <citation type="journal article" name="Nat. Commun.">
        <title>Undinarchaeota illuminate DPANN phylogeny and the impact of gene transfer on archaeal evolution.</title>
        <authorList>
            <person name="Dombrowski N."/>
            <person name="Williams T.A."/>
            <person name="Sun J."/>
            <person name="Woodcroft B.J."/>
            <person name="Lee J.H."/>
            <person name="Minh B.Q."/>
            <person name="Rinke C."/>
            <person name="Spang A."/>
        </authorList>
    </citation>
    <scope>NUCLEOTIDE SEQUENCE [LARGE SCALE GENOMIC DNA]</scope>
    <source>
        <strain evidence="2">MAG_bin1129</strain>
    </source>
</reference>
<dbReference type="InterPro" id="IPR026022">
    <property type="entry name" value="PhoU_dom"/>
</dbReference>
<dbReference type="EMBL" id="DVAB01000016">
    <property type="protein sequence ID" value="HIK00213.1"/>
    <property type="molecule type" value="Genomic_DNA"/>
</dbReference>
<accession>A0A832V1B7</accession>
<dbReference type="AlphaFoldDB" id="A0A832V1B7"/>
<proteinExistence type="predicted"/>
<comment type="caution">
    <text evidence="2">The sequence shown here is derived from an EMBL/GenBank/DDBJ whole genome shotgun (WGS) entry which is preliminary data.</text>
</comment>
<feature type="domain" description="SpoVT-AbrB" evidence="1">
    <location>
        <begin position="8"/>
        <end position="54"/>
    </location>
</feature>
<name>A0A832V1B7_9ARCH</name>
<dbReference type="SMART" id="SM00966">
    <property type="entry name" value="SpoVT_AbrB"/>
    <property type="match status" value="1"/>
</dbReference>
<dbReference type="GO" id="GO:0030643">
    <property type="term" value="P:intracellular phosphate ion homeostasis"/>
    <property type="evidence" value="ECO:0007669"/>
    <property type="project" value="InterPro"/>
</dbReference>
<gene>
    <name evidence="2" type="ORF">H1016_01600</name>
</gene>
<dbReference type="SUPFAM" id="SSF109755">
    <property type="entry name" value="PhoU-like"/>
    <property type="match status" value="1"/>
</dbReference>
<dbReference type="Pfam" id="PF01895">
    <property type="entry name" value="PhoU"/>
    <property type="match status" value="1"/>
</dbReference>
<dbReference type="GO" id="GO:0045936">
    <property type="term" value="P:negative regulation of phosphate metabolic process"/>
    <property type="evidence" value="ECO:0007669"/>
    <property type="project" value="InterPro"/>
</dbReference>
<keyword evidence="3" id="KW-1185">Reference proteome</keyword>
<dbReference type="PANTHER" id="PTHR42930:SF2">
    <property type="entry name" value="PHOU DOMAIN-CONTAINING PROTEIN"/>
    <property type="match status" value="1"/>
</dbReference>
<dbReference type="Proteomes" id="UP000646946">
    <property type="component" value="Unassembled WGS sequence"/>
</dbReference>
<protein>
    <submittedName>
        <fullName evidence="2">Phosphate uptake regulator PhoU</fullName>
    </submittedName>
</protein>
<dbReference type="InterPro" id="IPR038078">
    <property type="entry name" value="PhoU-like_sf"/>
</dbReference>
<dbReference type="InterPro" id="IPR007159">
    <property type="entry name" value="SpoVT-AbrB_dom"/>
</dbReference>
<dbReference type="Pfam" id="PF04014">
    <property type="entry name" value="MazE_antitoxin"/>
    <property type="match status" value="1"/>
</dbReference>
<evidence type="ECO:0000313" key="2">
    <source>
        <dbReference type="EMBL" id="HIK00213.1"/>
    </source>
</evidence>
<organism evidence="2 3">
    <name type="scientific">Candidatus Naiadarchaeum limnaeum</name>
    <dbReference type="NCBI Taxonomy" id="2756139"/>
    <lineage>
        <taxon>Archaea</taxon>
        <taxon>Candidatus Undinarchaeota</taxon>
        <taxon>Candidatus Undinarchaeia</taxon>
        <taxon>Candidatus Naiadarchaeales</taxon>
        <taxon>Candidatus Naiadarchaeaceae</taxon>
        <taxon>Candidatus Naiadarchaeum</taxon>
    </lineage>
</organism>
<evidence type="ECO:0000259" key="1">
    <source>
        <dbReference type="SMART" id="SM00966"/>
    </source>
</evidence>
<dbReference type="PANTHER" id="PTHR42930">
    <property type="entry name" value="PHOSPHATE-SPECIFIC TRANSPORT SYSTEM ACCESSORY PROTEIN PHOU"/>
    <property type="match status" value="1"/>
</dbReference>
<dbReference type="InterPro" id="IPR028366">
    <property type="entry name" value="PhoU"/>
</dbReference>
<dbReference type="Gene3D" id="1.20.58.220">
    <property type="entry name" value="Phosphate transport system protein phou homolog 2, domain 2"/>
    <property type="match status" value="1"/>
</dbReference>
<sequence>MELRKLQKTGGSTYVVSLPKKWIERERLDRGSFVTIKEQKDGSISITPGSRKEDGTREIQITADQSLLRHLIEKYLLGYDILRIKSKTKFKEKEKAEIKRNLNRLVGLEIMEETSDSITVHYLLDPEEVSILKTLRRMYTIVSVMHKDLITALETGDKHLLRDVIQRDTEVNRLYFLLVRQIRTGIQNPSILDREGITSLDCVDYRLVVKIIEAIGDNLTYTAKKLIEIKNVKFSDLKKFAQETFEIHKRAFEALLKKDESLAMSARELRQNLKIVRTKASSVEIINNLTKVADFGQDLADIVVCE</sequence>
<dbReference type="GO" id="GO:0003677">
    <property type="term" value="F:DNA binding"/>
    <property type="evidence" value="ECO:0007669"/>
    <property type="project" value="InterPro"/>
</dbReference>